<evidence type="ECO:0000313" key="7">
    <source>
        <dbReference type="EMBL" id="PVD36504.1"/>
    </source>
</evidence>
<comment type="caution">
    <text evidence="7">The sequence shown here is derived from an EMBL/GenBank/DDBJ whole genome shotgun (WGS) entry which is preliminary data.</text>
</comment>
<reference evidence="7 8" key="1">
    <citation type="submission" date="2018-04" db="EMBL/GenBank/DDBJ databases">
        <title>The genome of golden apple snail Pomacea canaliculata provides insight into stress tolerance and invasive adaptation.</title>
        <authorList>
            <person name="Liu C."/>
            <person name="Liu B."/>
            <person name="Ren Y."/>
            <person name="Zhang Y."/>
            <person name="Wang H."/>
            <person name="Li S."/>
            <person name="Jiang F."/>
            <person name="Yin L."/>
            <person name="Zhang G."/>
            <person name="Qian W."/>
            <person name="Fan W."/>
        </authorList>
    </citation>
    <scope>NUCLEOTIDE SEQUENCE [LARGE SCALE GENOMIC DNA]</scope>
    <source>
        <strain evidence="7">SZHN2017</strain>
        <tissue evidence="7">Muscle</tissue>
    </source>
</reference>
<protein>
    <recommendedName>
        <fullName evidence="2">methionyl-tRNA formyltransferase</fullName>
        <ecNumber evidence="2">2.1.2.9</ecNumber>
    </recommendedName>
</protein>
<comment type="similarity">
    <text evidence="1">Belongs to the Fmt family.</text>
</comment>
<evidence type="ECO:0000259" key="6">
    <source>
        <dbReference type="Pfam" id="PF02911"/>
    </source>
</evidence>
<feature type="domain" description="Formyl transferase C-terminal" evidence="6">
    <location>
        <begin position="355"/>
        <end position="409"/>
    </location>
</feature>
<dbReference type="Gene3D" id="3.40.50.12230">
    <property type="match status" value="1"/>
</dbReference>
<dbReference type="Pfam" id="PF00551">
    <property type="entry name" value="Formyl_trans_N"/>
    <property type="match status" value="1"/>
</dbReference>
<dbReference type="Pfam" id="PF02911">
    <property type="entry name" value="Formyl_trans_C"/>
    <property type="match status" value="1"/>
</dbReference>
<dbReference type="AlphaFoldDB" id="A0A2T7PSW3"/>
<keyword evidence="8" id="KW-1185">Reference proteome</keyword>
<dbReference type="PANTHER" id="PTHR11138">
    <property type="entry name" value="METHIONYL-TRNA FORMYLTRANSFERASE"/>
    <property type="match status" value="1"/>
</dbReference>
<proteinExistence type="inferred from homology"/>
<keyword evidence="3" id="KW-0808">Transferase</keyword>
<dbReference type="EMBL" id="PZQS01000002">
    <property type="protein sequence ID" value="PVD36504.1"/>
    <property type="molecule type" value="Genomic_DNA"/>
</dbReference>
<dbReference type="PANTHER" id="PTHR11138:SF5">
    <property type="entry name" value="METHIONYL-TRNA FORMYLTRANSFERASE, MITOCHONDRIAL"/>
    <property type="match status" value="1"/>
</dbReference>
<gene>
    <name evidence="7" type="ORF">C0Q70_03488</name>
</gene>
<dbReference type="InterPro" id="IPR002376">
    <property type="entry name" value="Formyl_transf_N"/>
</dbReference>
<dbReference type="InterPro" id="IPR036477">
    <property type="entry name" value="Formyl_transf_N_sf"/>
</dbReference>
<dbReference type="InterPro" id="IPR005793">
    <property type="entry name" value="Formyl_trans_C"/>
</dbReference>
<evidence type="ECO:0000256" key="2">
    <source>
        <dbReference type="ARBA" id="ARBA00012261"/>
    </source>
</evidence>
<feature type="domain" description="Formyl transferase N-terminal" evidence="5">
    <location>
        <begin position="102"/>
        <end position="202"/>
    </location>
</feature>
<evidence type="ECO:0000256" key="3">
    <source>
        <dbReference type="ARBA" id="ARBA00022679"/>
    </source>
</evidence>
<organism evidence="7 8">
    <name type="scientific">Pomacea canaliculata</name>
    <name type="common">Golden apple snail</name>
    <dbReference type="NCBI Taxonomy" id="400727"/>
    <lineage>
        <taxon>Eukaryota</taxon>
        <taxon>Metazoa</taxon>
        <taxon>Spiralia</taxon>
        <taxon>Lophotrochozoa</taxon>
        <taxon>Mollusca</taxon>
        <taxon>Gastropoda</taxon>
        <taxon>Caenogastropoda</taxon>
        <taxon>Architaenioglossa</taxon>
        <taxon>Ampullarioidea</taxon>
        <taxon>Ampullariidae</taxon>
        <taxon>Pomacea</taxon>
    </lineage>
</organism>
<dbReference type="GO" id="GO:0005739">
    <property type="term" value="C:mitochondrion"/>
    <property type="evidence" value="ECO:0007669"/>
    <property type="project" value="TreeGrafter"/>
</dbReference>
<dbReference type="OMA" id="HVPRDQH"/>
<evidence type="ECO:0000259" key="5">
    <source>
        <dbReference type="Pfam" id="PF00551"/>
    </source>
</evidence>
<dbReference type="Proteomes" id="UP000245119">
    <property type="component" value="Linkage Group LG2"/>
</dbReference>
<name>A0A2T7PSW3_POMCA</name>
<accession>A0A2T7PSW3</accession>
<dbReference type="InterPro" id="IPR041711">
    <property type="entry name" value="Met-tRNA-FMT_N"/>
</dbReference>
<keyword evidence="4" id="KW-0648">Protein biosynthesis</keyword>
<dbReference type="STRING" id="400727.A0A2T7PSW3"/>
<evidence type="ECO:0000256" key="4">
    <source>
        <dbReference type="ARBA" id="ARBA00022917"/>
    </source>
</evidence>
<dbReference type="OrthoDB" id="10268103at2759"/>
<dbReference type="SUPFAM" id="SSF53328">
    <property type="entry name" value="Formyltransferase"/>
    <property type="match status" value="1"/>
</dbReference>
<dbReference type="GO" id="GO:0004479">
    <property type="term" value="F:methionyl-tRNA formyltransferase activity"/>
    <property type="evidence" value="ECO:0007669"/>
    <property type="project" value="UniProtKB-EC"/>
</dbReference>
<evidence type="ECO:0000256" key="1">
    <source>
        <dbReference type="ARBA" id="ARBA00010699"/>
    </source>
</evidence>
<evidence type="ECO:0000313" key="8">
    <source>
        <dbReference type="Proteomes" id="UP000245119"/>
    </source>
</evidence>
<dbReference type="CDD" id="cd08646">
    <property type="entry name" value="FMT_core_Met-tRNA-FMT_N"/>
    <property type="match status" value="1"/>
</dbReference>
<dbReference type="EC" id="2.1.2.9" evidence="2"/>
<sequence length="443" mass="49357">MKWKCLLYSGSKTVHWNCIRCVSSTSSNTSSPFSILFFGTDHFALPTLKALHKERLNSYNISSVVSKLHVVSTSNQSPVAQYAVTQGITLLPWPLKDIHDKFDVGVLVSFGRLVPSRVISMFPLGILNVHPSLLPRWRGASPVQHTVLNGDPETAVSIMSIQPRHFDTGPLVKQKQLCFPFGWSAADLSTYLAEEGAALLLETLLEMPHILTTSWPQSSVGVTYAHKPLPHMSDVNWKEHTVEEIQRQFLALSDKTPLRTCMEGETVKLMDMLLQQTSSPSLDLCSESHMTSVDLRKDNSTKVIKGSSTVSLRANCSSVHQFVDYLSPAPPGEHDTTAASIASVHVRSNMNSKSVDGEQDVSSESDTPGTVIFNRKLRAICVKCKNGWVAFRKVVYKKTMAAEDFYNGYLSRGKRKCVRFQSLHNGLFSHEYWNFVQQPKAKT</sequence>